<evidence type="ECO:0000313" key="7">
    <source>
        <dbReference type="Proteomes" id="UP000887578"/>
    </source>
</evidence>
<dbReference type="InterPro" id="IPR000719">
    <property type="entry name" value="Prot_kinase_dom"/>
</dbReference>
<dbReference type="InterPro" id="IPR011009">
    <property type="entry name" value="Kinase-like_dom_sf"/>
</dbReference>
<dbReference type="GO" id="GO:0004674">
    <property type="term" value="F:protein serine/threonine kinase activity"/>
    <property type="evidence" value="ECO:0007669"/>
    <property type="project" value="UniProtKB-KW"/>
</dbReference>
<proteinExistence type="predicted"/>
<dbReference type="PROSITE" id="PS50011">
    <property type="entry name" value="PROTEIN_KINASE_DOM"/>
    <property type="match status" value="1"/>
</dbReference>
<dbReference type="AlphaFoldDB" id="A0A914Q7P6"/>
<keyword evidence="4" id="KW-0418">Kinase</keyword>
<evidence type="ECO:0000256" key="4">
    <source>
        <dbReference type="ARBA" id="ARBA00022777"/>
    </source>
</evidence>
<dbReference type="GO" id="GO:0005524">
    <property type="term" value="F:ATP binding"/>
    <property type="evidence" value="ECO:0007669"/>
    <property type="project" value="UniProtKB-KW"/>
</dbReference>
<evidence type="ECO:0000256" key="2">
    <source>
        <dbReference type="ARBA" id="ARBA00022679"/>
    </source>
</evidence>
<feature type="domain" description="Protein kinase" evidence="6">
    <location>
        <begin position="48"/>
        <end position="354"/>
    </location>
</feature>
<keyword evidence="3" id="KW-0547">Nucleotide-binding</keyword>
<dbReference type="SMART" id="SM00220">
    <property type="entry name" value="S_TKc"/>
    <property type="match status" value="1"/>
</dbReference>
<organism evidence="7 8">
    <name type="scientific">Panagrolaimus davidi</name>
    <dbReference type="NCBI Taxonomy" id="227884"/>
    <lineage>
        <taxon>Eukaryota</taxon>
        <taxon>Metazoa</taxon>
        <taxon>Ecdysozoa</taxon>
        <taxon>Nematoda</taxon>
        <taxon>Chromadorea</taxon>
        <taxon>Rhabditida</taxon>
        <taxon>Tylenchina</taxon>
        <taxon>Panagrolaimomorpha</taxon>
        <taxon>Panagrolaimoidea</taxon>
        <taxon>Panagrolaimidae</taxon>
        <taxon>Panagrolaimus</taxon>
    </lineage>
</organism>
<dbReference type="CDD" id="cd14017">
    <property type="entry name" value="STKc_TTBK"/>
    <property type="match status" value="1"/>
</dbReference>
<keyword evidence="7" id="KW-1185">Reference proteome</keyword>
<dbReference type="PANTHER" id="PTHR11909">
    <property type="entry name" value="CASEIN KINASE-RELATED"/>
    <property type="match status" value="1"/>
</dbReference>
<dbReference type="Proteomes" id="UP000887578">
    <property type="component" value="Unplaced"/>
</dbReference>
<dbReference type="InterPro" id="IPR050235">
    <property type="entry name" value="CK1_Ser-Thr_kinase"/>
</dbReference>
<dbReference type="InterPro" id="IPR047916">
    <property type="entry name" value="TTBK_Asator-like_STKc"/>
</dbReference>
<dbReference type="SUPFAM" id="SSF56112">
    <property type="entry name" value="Protein kinase-like (PK-like)"/>
    <property type="match status" value="1"/>
</dbReference>
<evidence type="ECO:0000256" key="5">
    <source>
        <dbReference type="ARBA" id="ARBA00022840"/>
    </source>
</evidence>
<reference evidence="8" key="1">
    <citation type="submission" date="2022-11" db="UniProtKB">
        <authorList>
            <consortium name="WormBaseParasite"/>
        </authorList>
    </citation>
    <scope>IDENTIFICATION</scope>
</reference>
<evidence type="ECO:0000256" key="3">
    <source>
        <dbReference type="ARBA" id="ARBA00022741"/>
    </source>
</evidence>
<keyword evidence="2" id="KW-0808">Transferase</keyword>
<evidence type="ECO:0000313" key="8">
    <source>
        <dbReference type="WBParaSite" id="PDA_v2.g23169.t1"/>
    </source>
</evidence>
<protein>
    <submittedName>
        <fullName evidence="8">Protein kinase domain-containing protein</fullName>
    </submittedName>
</protein>
<keyword evidence="1" id="KW-0723">Serine/threonine-protein kinase</keyword>
<sequence length="354" mass="39848">MAATGGTKNLSAEMKEAAAKAAQESGVVQTALDIVQLYKGDKVATWEIIKKLGEGRGGFGAVYLVKDANGKIAGEYALKAEKASETTRVLKMEVYVLMELKKSNAKHFCDILDRGRANGYNFVVMTLVGPSFDEKVETNLMNLRKTASPDKAKQKFSLGCALSIGICVVDAIEELHGIGYLHRDIKPGNFAIGKSDPRRIIMLDFGMARKYIDSQGKVRVPRWAAGFRGTVRYAPLSCHISRDHCRKDDLESFLYMQVRVVEIELTKGSLPWKHLESRDEIGQLKEKCRGESIKLLMGGCPKEYVTILDYIDNICYYHTPDYNLIRQHFKTALQINNLNEYPYDWENQPHQLNN</sequence>
<evidence type="ECO:0000256" key="1">
    <source>
        <dbReference type="ARBA" id="ARBA00022527"/>
    </source>
</evidence>
<name>A0A914Q7P6_9BILA</name>
<accession>A0A914Q7P6</accession>
<dbReference type="WBParaSite" id="PDA_v2.g23169.t1">
    <property type="protein sequence ID" value="PDA_v2.g23169.t1"/>
    <property type="gene ID" value="PDA_v2.g23169"/>
</dbReference>
<dbReference type="Pfam" id="PF00069">
    <property type="entry name" value="Pkinase"/>
    <property type="match status" value="1"/>
</dbReference>
<dbReference type="Gene3D" id="1.10.510.10">
    <property type="entry name" value="Transferase(Phosphotransferase) domain 1"/>
    <property type="match status" value="1"/>
</dbReference>
<evidence type="ECO:0000259" key="6">
    <source>
        <dbReference type="PROSITE" id="PS50011"/>
    </source>
</evidence>
<keyword evidence="5" id="KW-0067">ATP-binding</keyword>